<protein>
    <submittedName>
        <fullName evidence="2">Uncharacterized protein</fullName>
    </submittedName>
</protein>
<feature type="compositionally biased region" description="Pro residues" evidence="1">
    <location>
        <begin position="462"/>
        <end position="471"/>
    </location>
</feature>
<name>A0AAN6XY04_9PEZI</name>
<reference evidence="2" key="1">
    <citation type="journal article" date="2023" name="Mol. Phylogenet. Evol.">
        <title>Genome-scale phylogeny and comparative genomics of the fungal order Sordariales.</title>
        <authorList>
            <person name="Hensen N."/>
            <person name="Bonometti L."/>
            <person name="Westerberg I."/>
            <person name="Brannstrom I.O."/>
            <person name="Guillou S."/>
            <person name="Cros-Aarteil S."/>
            <person name="Calhoun S."/>
            <person name="Haridas S."/>
            <person name="Kuo A."/>
            <person name="Mondo S."/>
            <person name="Pangilinan J."/>
            <person name="Riley R."/>
            <person name="LaButti K."/>
            <person name="Andreopoulos B."/>
            <person name="Lipzen A."/>
            <person name="Chen C."/>
            <person name="Yan M."/>
            <person name="Daum C."/>
            <person name="Ng V."/>
            <person name="Clum A."/>
            <person name="Steindorff A."/>
            <person name="Ohm R.A."/>
            <person name="Martin F."/>
            <person name="Silar P."/>
            <person name="Natvig D.O."/>
            <person name="Lalanne C."/>
            <person name="Gautier V."/>
            <person name="Ament-Velasquez S.L."/>
            <person name="Kruys A."/>
            <person name="Hutchinson M.I."/>
            <person name="Powell A.J."/>
            <person name="Barry K."/>
            <person name="Miller A.N."/>
            <person name="Grigoriev I.V."/>
            <person name="Debuchy R."/>
            <person name="Gladieux P."/>
            <person name="Hiltunen Thoren M."/>
            <person name="Johannesson H."/>
        </authorList>
    </citation>
    <scope>NUCLEOTIDE SEQUENCE</scope>
    <source>
        <strain evidence="2">PSN293</strain>
    </source>
</reference>
<dbReference type="PANTHER" id="PTHR40619:SF3">
    <property type="entry name" value="FUNGAL STAND N-TERMINAL GOODBYE DOMAIN-CONTAINING PROTEIN"/>
    <property type="match status" value="1"/>
</dbReference>
<dbReference type="EMBL" id="MU858231">
    <property type="protein sequence ID" value="KAK4208723.1"/>
    <property type="molecule type" value="Genomic_DNA"/>
</dbReference>
<dbReference type="PANTHER" id="PTHR40619">
    <property type="entry name" value="FUNGAL STAND N-TERMINAL GOODBYE DOMAIN-CONTAINING PROTEIN"/>
    <property type="match status" value="1"/>
</dbReference>
<reference evidence="2" key="2">
    <citation type="submission" date="2023-05" db="EMBL/GenBank/DDBJ databases">
        <authorList>
            <consortium name="Lawrence Berkeley National Laboratory"/>
            <person name="Steindorff A."/>
            <person name="Hensen N."/>
            <person name="Bonometti L."/>
            <person name="Westerberg I."/>
            <person name="Brannstrom I.O."/>
            <person name="Guillou S."/>
            <person name="Cros-Aarteil S."/>
            <person name="Calhoun S."/>
            <person name="Haridas S."/>
            <person name="Kuo A."/>
            <person name="Mondo S."/>
            <person name="Pangilinan J."/>
            <person name="Riley R."/>
            <person name="Labutti K."/>
            <person name="Andreopoulos B."/>
            <person name="Lipzen A."/>
            <person name="Chen C."/>
            <person name="Yanf M."/>
            <person name="Daum C."/>
            <person name="Ng V."/>
            <person name="Clum A."/>
            <person name="Ohm R."/>
            <person name="Martin F."/>
            <person name="Silar P."/>
            <person name="Natvig D."/>
            <person name="Lalanne C."/>
            <person name="Gautier V."/>
            <person name="Ament-Velasquez S.L."/>
            <person name="Kruys A."/>
            <person name="Hutchinson M.I."/>
            <person name="Powell A.J."/>
            <person name="Barry K."/>
            <person name="Miller A.N."/>
            <person name="Grigoriev I.V."/>
            <person name="Debuchy R."/>
            <person name="Gladieux P."/>
            <person name="Thoren M.H."/>
            <person name="Johannesson H."/>
        </authorList>
    </citation>
    <scope>NUCLEOTIDE SEQUENCE</scope>
    <source>
        <strain evidence="2">PSN293</strain>
    </source>
</reference>
<evidence type="ECO:0000313" key="3">
    <source>
        <dbReference type="Proteomes" id="UP001301769"/>
    </source>
</evidence>
<evidence type="ECO:0000256" key="1">
    <source>
        <dbReference type="SAM" id="MobiDB-lite"/>
    </source>
</evidence>
<proteinExistence type="predicted"/>
<evidence type="ECO:0000313" key="2">
    <source>
        <dbReference type="EMBL" id="KAK4208723.1"/>
    </source>
</evidence>
<comment type="caution">
    <text evidence="2">The sequence shown here is derived from an EMBL/GenBank/DDBJ whole genome shotgun (WGS) entry which is preliminary data.</text>
</comment>
<sequence>MASPQYEDESINMVTTFIDNQAPNFHHVFAVPSSFNRNTMTYEPPEIRDLRETLLYQQQRARKYVDFTSDLTTCSWDQVHEELKKAQTAALESERRGRNPIRKAFRAIGNTSSILAPGLSALPDDLCILHGALALIFSLARHSELNRVKILGAFENVPNIIEMARNKAKTFPLDNDNPKSVQLHTKVRLLQDTLIKSFPPLINKLVPSGFLSSLHSPFGGWNIDKILDEVKTHADSVRICAEGLIEDIIVGSYSAQMTIKSQLDEILQQNRMIYMSLDAAHQGKTHLFTFLMDQLNVNTHGIGGLGYYLPPNTARGSVDQTDLVSMRGTTLLGYTAEDLLRIMNVNHLRITTDEIHVLRKHASLPAAEIDRATRGIMSAPAIKELLSVAPPASPDDVGPGPGVVSIEGHFDRTQITQVTALSYVCAVLSQALRQQSEQQAYMYNLQQSSSKSPTGPGSPTSPFGPPDSPFRPPTFSPSIVLTYFCALHTSSDDPLSGPQGLLRCLTTQLLLSLLSNDLISPSAPLDLPNLTSRGSQDGLTSEDDLVNSLNIHALSRLFSALVNTLPASTPIFIIIDSLSSYERDELNAESGGTLRQAYDAVLDALITSMDAGNIETGGNCVRIVITSPTRSRWLFGEEMDDFEGDKLGKGELGLEGYLLEGGRISLRGMGMGHGHGYNPGGNGVRGEKIRGVGIERASTLPAGHDTGKVGVMEGGASLDMGYQPGAAHDGTRHGQHQQEHVSAQYAYGAQGWGEGHDRRSSA</sequence>
<feature type="compositionally biased region" description="Low complexity" evidence="1">
    <location>
        <begin position="448"/>
        <end position="461"/>
    </location>
</feature>
<gene>
    <name evidence="2" type="ORF">QBC37DRAFT_431443</name>
</gene>
<accession>A0AAN6XY04</accession>
<organism evidence="2 3">
    <name type="scientific">Rhypophila decipiens</name>
    <dbReference type="NCBI Taxonomy" id="261697"/>
    <lineage>
        <taxon>Eukaryota</taxon>
        <taxon>Fungi</taxon>
        <taxon>Dikarya</taxon>
        <taxon>Ascomycota</taxon>
        <taxon>Pezizomycotina</taxon>
        <taxon>Sordariomycetes</taxon>
        <taxon>Sordariomycetidae</taxon>
        <taxon>Sordariales</taxon>
        <taxon>Naviculisporaceae</taxon>
        <taxon>Rhypophila</taxon>
    </lineage>
</organism>
<feature type="region of interest" description="Disordered" evidence="1">
    <location>
        <begin position="446"/>
        <end position="471"/>
    </location>
</feature>
<dbReference type="AlphaFoldDB" id="A0AAN6XY04"/>
<keyword evidence="3" id="KW-1185">Reference proteome</keyword>
<dbReference type="Proteomes" id="UP001301769">
    <property type="component" value="Unassembled WGS sequence"/>
</dbReference>